<keyword evidence="1" id="KW-0732">Signal</keyword>
<dbReference type="EMBL" id="JACGCI010000037">
    <property type="protein sequence ID" value="KAF6753828.1"/>
    <property type="molecule type" value="Genomic_DNA"/>
</dbReference>
<sequence>MRFTTSLSAVLVTLCSTGFVLADHLTTYAGGGHSTGTWTTGFGTYTNINTDDGCHNNPGPPALTFFCIDWPNRRLHFVFANQAKRCMRQVSSDSYNCNGGTCQRGEWDEVGCTWKEEENVGDKVEAEKKDEEKAK</sequence>
<dbReference type="AlphaFoldDB" id="A0A8H6M354"/>
<gene>
    <name evidence="2" type="ORF">DFP72DRAFT_1170618</name>
</gene>
<comment type="caution">
    <text evidence="2">The sequence shown here is derived from an EMBL/GenBank/DDBJ whole genome shotgun (WGS) entry which is preliminary data.</text>
</comment>
<dbReference type="Proteomes" id="UP000521943">
    <property type="component" value="Unassembled WGS sequence"/>
</dbReference>
<name>A0A8H6M354_9AGAR</name>
<evidence type="ECO:0008006" key="4">
    <source>
        <dbReference type="Google" id="ProtNLM"/>
    </source>
</evidence>
<reference evidence="2 3" key="1">
    <citation type="submission" date="2020-07" db="EMBL/GenBank/DDBJ databases">
        <title>Comparative genomics of pyrophilous fungi reveals a link between fire events and developmental genes.</title>
        <authorList>
            <consortium name="DOE Joint Genome Institute"/>
            <person name="Steindorff A.S."/>
            <person name="Carver A."/>
            <person name="Calhoun S."/>
            <person name="Stillman K."/>
            <person name="Liu H."/>
            <person name="Lipzen A."/>
            <person name="Pangilinan J."/>
            <person name="Labutti K."/>
            <person name="Bruns T.D."/>
            <person name="Grigoriev I.V."/>
        </authorList>
    </citation>
    <scope>NUCLEOTIDE SEQUENCE [LARGE SCALE GENOMIC DNA]</scope>
    <source>
        <strain evidence="2 3">CBS 144469</strain>
    </source>
</reference>
<proteinExistence type="predicted"/>
<dbReference type="OrthoDB" id="4860686at2759"/>
<accession>A0A8H6M354</accession>
<feature type="signal peptide" evidence="1">
    <location>
        <begin position="1"/>
        <end position="22"/>
    </location>
</feature>
<protein>
    <recommendedName>
        <fullName evidence="4">Secreted protein</fullName>
    </recommendedName>
</protein>
<evidence type="ECO:0000313" key="3">
    <source>
        <dbReference type="Proteomes" id="UP000521943"/>
    </source>
</evidence>
<evidence type="ECO:0000256" key="1">
    <source>
        <dbReference type="SAM" id="SignalP"/>
    </source>
</evidence>
<keyword evidence="3" id="KW-1185">Reference proteome</keyword>
<organism evidence="2 3">
    <name type="scientific">Ephemerocybe angulata</name>
    <dbReference type="NCBI Taxonomy" id="980116"/>
    <lineage>
        <taxon>Eukaryota</taxon>
        <taxon>Fungi</taxon>
        <taxon>Dikarya</taxon>
        <taxon>Basidiomycota</taxon>
        <taxon>Agaricomycotina</taxon>
        <taxon>Agaricomycetes</taxon>
        <taxon>Agaricomycetidae</taxon>
        <taxon>Agaricales</taxon>
        <taxon>Agaricineae</taxon>
        <taxon>Psathyrellaceae</taxon>
        <taxon>Ephemerocybe</taxon>
    </lineage>
</organism>
<evidence type="ECO:0000313" key="2">
    <source>
        <dbReference type="EMBL" id="KAF6753828.1"/>
    </source>
</evidence>
<feature type="chain" id="PRO_5034183643" description="Secreted protein" evidence="1">
    <location>
        <begin position="23"/>
        <end position="135"/>
    </location>
</feature>